<proteinExistence type="predicted"/>
<dbReference type="RefSeq" id="WP_224189593.1">
    <property type="nucleotide sequence ID" value="NZ_JAIRAU010000001.1"/>
</dbReference>
<sequence length="182" mass="19545">MQPHPQHSPRGTDASWAPAEAKPRKRAKKPATGPKKSAKKSAAKKSAKKKPPTAAKKKQSTTKSAAKKPPTTKAPRGASPAVAALERKVADLEQKVAELSTLVAELKSSRDPFDGDEVMENPFAWIRRDPSIAQYHGQHVALHPTRGVVAHAFQLDAVVAEVRASGLPLDDIVLDFIADSPF</sequence>
<keyword evidence="3" id="KW-1185">Reference proteome</keyword>
<name>A0ABS7THZ6_9BACT</name>
<protein>
    <submittedName>
        <fullName evidence="2">Uncharacterized protein</fullName>
    </submittedName>
</protein>
<organism evidence="2 3">
    <name type="scientific">Nannocystis pusilla</name>
    <dbReference type="NCBI Taxonomy" id="889268"/>
    <lineage>
        <taxon>Bacteria</taxon>
        <taxon>Pseudomonadati</taxon>
        <taxon>Myxococcota</taxon>
        <taxon>Polyangia</taxon>
        <taxon>Nannocystales</taxon>
        <taxon>Nannocystaceae</taxon>
        <taxon>Nannocystis</taxon>
    </lineage>
</organism>
<feature type="region of interest" description="Disordered" evidence="1">
    <location>
        <begin position="1"/>
        <end position="83"/>
    </location>
</feature>
<evidence type="ECO:0000256" key="1">
    <source>
        <dbReference type="SAM" id="MobiDB-lite"/>
    </source>
</evidence>
<evidence type="ECO:0000313" key="3">
    <source>
        <dbReference type="Proteomes" id="UP001139031"/>
    </source>
</evidence>
<feature type="compositionally biased region" description="Low complexity" evidence="1">
    <location>
        <begin position="61"/>
        <end position="75"/>
    </location>
</feature>
<accession>A0ABS7THZ6</accession>
<feature type="compositionally biased region" description="Basic residues" evidence="1">
    <location>
        <begin position="36"/>
        <end position="60"/>
    </location>
</feature>
<dbReference type="EMBL" id="JAIRAU010000001">
    <property type="protein sequence ID" value="MBZ5707830.1"/>
    <property type="molecule type" value="Genomic_DNA"/>
</dbReference>
<comment type="caution">
    <text evidence="2">The sequence shown here is derived from an EMBL/GenBank/DDBJ whole genome shotgun (WGS) entry which is preliminary data.</text>
</comment>
<gene>
    <name evidence="2" type="ORF">K7C98_01065</name>
</gene>
<evidence type="ECO:0000313" key="2">
    <source>
        <dbReference type="EMBL" id="MBZ5707830.1"/>
    </source>
</evidence>
<dbReference type="Proteomes" id="UP001139031">
    <property type="component" value="Unassembled WGS sequence"/>
</dbReference>
<reference evidence="2" key="1">
    <citation type="submission" date="2021-08" db="EMBL/GenBank/DDBJ databases">
        <authorList>
            <person name="Stevens D.C."/>
        </authorList>
    </citation>
    <scope>NUCLEOTIDE SEQUENCE</scope>
    <source>
        <strain evidence="2">DSM 53165</strain>
    </source>
</reference>